<keyword evidence="3" id="KW-1185">Reference proteome</keyword>
<accession>A0A0M0GDH2</accession>
<dbReference type="AlphaFoldDB" id="A0A0M0GDH2"/>
<proteinExistence type="predicted"/>
<feature type="coiled-coil region" evidence="1">
    <location>
        <begin position="133"/>
        <end position="185"/>
    </location>
</feature>
<dbReference type="Proteomes" id="UP000037109">
    <property type="component" value="Unassembled WGS sequence"/>
</dbReference>
<comment type="caution">
    <text evidence="2">The sequence shown here is derived from an EMBL/GenBank/DDBJ whole genome shotgun (WGS) entry which is preliminary data.</text>
</comment>
<evidence type="ECO:0000313" key="2">
    <source>
        <dbReference type="EMBL" id="KON87945.1"/>
    </source>
</evidence>
<evidence type="ECO:0000256" key="1">
    <source>
        <dbReference type="SAM" id="Coils"/>
    </source>
</evidence>
<protein>
    <submittedName>
        <fullName evidence="2">Uncharacterized protein</fullName>
    </submittedName>
</protein>
<dbReference type="PATRIC" id="fig|1459.3.peg.3168"/>
<reference evidence="3" key="1">
    <citation type="submission" date="2015-07" db="EMBL/GenBank/DDBJ databases">
        <title>Fjat-10036 dsm4.</title>
        <authorList>
            <person name="Liu B."/>
            <person name="Wang J."/>
            <person name="Zhu Y."/>
            <person name="Liu G."/>
            <person name="Chen Q."/>
            <person name="Chen Z."/>
            <person name="Lan J."/>
            <person name="Che J."/>
            <person name="Ge C."/>
            <person name="Shi H."/>
            <person name="Pan Z."/>
            <person name="Liu X."/>
        </authorList>
    </citation>
    <scope>NUCLEOTIDE SEQUENCE [LARGE SCALE GENOMIC DNA]</scope>
    <source>
        <strain evidence="3">DSM 4</strain>
    </source>
</reference>
<name>A0A0M0GDH2_SPOGL</name>
<gene>
    <name evidence="2" type="ORF">AF332_14665</name>
</gene>
<evidence type="ECO:0000313" key="3">
    <source>
        <dbReference type="Proteomes" id="UP000037109"/>
    </source>
</evidence>
<dbReference type="RefSeq" id="WP_053435300.1">
    <property type="nucleotide sequence ID" value="NZ_LGUF01000007.1"/>
</dbReference>
<dbReference type="EMBL" id="LGUF01000007">
    <property type="protein sequence ID" value="KON87945.1"/>
    <property type="molecule type" value="Genomic_DNA"/>
</dbReference>
<sequence length="199" mass="23098">MLENKKVVELTDELINEMLTQQKKEGKLGVEIIMRVDKIISQPSIDEMINPWTGDPWTVGFFENGNYKIGDVLIGRYGLQRNEKNIDQLIRPIASTLVKLEHPTELVDKYGEEFVRFLHEKFGGEEELIGLMYERLMETAEKDIKEQEELKRDILKQIDQLNKEIDDKNNNLNKLVEDIKSEEQKKETLEPLLPVSGTA</sequence>
<keyword evidence="1" id="KW-0175">Coiled coil</keyword>
<organism evidence="2 3">
    <name type="scientific">Sporosarcina globispora</name>
    <name type="common">Bacillus globisporus</name>
    <dbReference type="NCBI Taxonomy" id="1459"/>
    <lineage>
        <taxon>Bacteria</taxon>
        <taxon>Bacillati</taxon>
        <taxon>Bacillota</taxon>
        <taxon>Bacilli</taxon>
        <taxon>Bacillales</taxon>
        <taxon>Caryophanaceae</taxon>
        <taxon>Sporosarcina</taxon>
    </lineage>
</organism>